<keyword evidence="2" id="KW-1185">Reference proteome</keyword>
<sequence>MGYFTKDGGRAAAGAPTPLTQQAIAAVLDGWDAHYAVDDDGDLGGYWDGHLFFFMLGGAEGTVLTIRGRWARTVGVDQLAPMMSLLNGWHDDKIWPKGYVRPEGEELGVYGEVSTPLGAGVTDDQLKDLVSCGLATTLQLFEHLDEHYPEAAAAAAADSDDA</sequence>
<proteinExistence type="predicted"/>
<dbReference type="AlphaFoldDB" id="A0A511YVQ3"/>
<dbReference type="Pfam" id="PF10722">
    <property type="entry name" value="YbjN"/>
    <property type="match status" value="1"/>
</dbReference>
<protein>
    <recommendedName>
        <fullName evidence="3">YbjN domain-containing protein</fullName>
    </recommendedName>
</protein>
<dbReference type="Proteomes" id="UP000321484">
    <property type="component" value="Unassembled WGS sequence"/>
</dbReference>
<gene>
    <name evidence="1" type="ORF">AFE02nite_10070</name>
</gene>
<evidence type="ECO:0008006" key="3">
    <source>
        <dbReference type="Google" id="ProtNLM"/>
    </source>
</evidence>
<name>A0A511YVQ3_9CELL</name>
<comment type="caution">
    <text evidence="1">The sequence shown here is derived from an EMBL/GenBank/DDBJ whole genome shotgun (WGS) entry which is preliminary data.</text>
</comment>
<dbReference type="RefSeq" id="WP_034248986.1">
    <property type="nucleotide sequence ID" value="NZ_BJYK01000001.1"/>
</dbReference>
<organism evidence="1 2">
    <name type="scientific">Actinotalea fermentans</name>
    <dbReference type="NCBI Taxonomy" id="43671"/>
    <lineage>
        <taxon>Bacteria</taxon>
        <taxon>Bacillati</taxon>
        <taxon>Actinomycetota</taxon>
        <taxon>Actinomycetes</taxon>
        <taxon>Micrococcales</taxon>
        <taxon>Cellulomonadaceae</taxon>
        <taxon>Actinotalea</taxon>
    </lineage>
</organism>
<reference evidence="1 2" key="1">
    <citation type="submission" date="2019-07" db="EMBL/GenBank/DDBJ databases">
        <title>Whole genome shotgun sequence of Actinotalea fermentans NBRC 105374.</title>
        <authorList>
            <person name="Hosoyama A."/>
            <person name="Uohara A."/>
            <person name="Ohji S."/>
            <person name="Ichikawa N."/>
        </authorList>
    </citation>
    <scope>NUCLEOTIDE SEQUENCE [LARGE SCALE GENOMIC DNA]</scope>
    <source>
        <strain evidence="1 2">NBRC 105374</strain>
    </source>
</reference>
<evidence type="ECO:0000313" key="1">
    <source>
        <dbReference type="EMBL" id="GEN79273.1"/>
    </source>
</evidence>
<dbReference type="InterPro" id="IPR019660">
    <property type="entry name" value="Put_sensory_transdc_reg_YbjN"/>
</dbReference>
<accession>A0A511YVQ3</accession>
<evidence type="ECO:0000313" key="2">
    <source>
        <dbReference type="Proteomes" id="UP000321484"/>
    </source>
</evidence>
<dbReference type="EMBL" id="BJYK01000001">
    <property type="protein sequence ID" value="GEN79273.1"/>
    <property type="molecule type" value="Genomic_DNA"/>
</dbReference>